<evidence type="ECO:0000313" key="2">
    <source>
        <dbReference type="EMBL" id="KAF1920677.1"/>
    </source>
</evidence>
<accession>A0A6A5R3Y7</accession>
<reference evidence="2" key="1">
    <citation type="journal article" date="2020" name="Stud. Mycol.">
        <title>101 Dothideomycetes genomes: a test case for predicting lifestyles and emergence of pathogens.</title>
        <authorList>
            <person name="Haridas S."/>
            <person name="Albert R."/>
            <person name="Binder M."/>
            <person name="Bloem J."/>
            <person name="Labutti K."/>
            <person name="Salamov A."/>
            <person name="Andreopoulos B."/>
            <person name="Baker S."/>
            <person name="Barry K."/>
            <person name="Bills G."/>
            <person name="Bluhm B."/>
            <person name="Cannon C."/>
            <person name="Castanera R."/>
            <person name="Culley D."/>
            <person name="Daum C."/>
            <person name="Ezra D."/>
            <person name="Gonzalez J."/>
            <person name="Henrissat B."/>
            <person name="Kuo A."/>
            <person name="Liang C."/>
            <person name="Lipzen A."/>
            <person name="Lutzoni F."/>
            <person name="Magnuson J."/>
            <person name="Mondo S."/>
            <person name="Nolan M."/>
            <person name="Ohm R."/>
            <person name="Pangilinan J."/>
            <person name="Park H.-J."/>
            <person name="Ramirez L."/>
            <person name="Alfaro M."/>
            <person name="Sun H."/>
            <person name="Tritt A."/>
            <person name="Yoshinaga Y."/>
            <person name="Zwiers L.-H."/>
            <person name="Turgeon B."/>
            <person name="Goodwin S."/>
            <person name="Spatafora J."/>
            <person name="Crous P."/>
            <person name="Grigoriev I."/>
        </authorList>
    </citation>
    <scope>NUCLEOTIDE SEQUENCE</scope>
    <source>
        <strain evidence="2">HMLAC05119</strain>
    </source>
</reference>
<sequence length="173" mass="19583">MTSVTLPTTLKLKRLYEGPEECWVVLRSTCMSMAHGWCQWPRPTARELTIALEDSTIQCCQQTCPTFFTAIHTAILGPTQLPKKSGPFLRLCCLNKQIRAERKQRHTCCRSEVFFSHDQATFCRIVRPLPRPRALAVNHPCEVERNKNSSHSSRLTAETPGLCNPSHALQHVG</sequence>
<protein>
    <submittedName>
        <fullName evidence="2">Uncharacterized protein</fullName>
    </submittedName>
</protein>
<dbReference type="AlphaFoldDB" id="A0A6A5R3Y7"/>
<keyword evidence="3" id="KW-1185">Reference proteome</keyword>
<evidence type="ECO:0000313" key="3">
    <source>
        <dbReference type="Proteomes" id="UP000800096"/>
    </source>
</evidence>
<gene>
    <name evidence="2" type="ORF">BDU57DRAFT_21909</name>
</gene>
<name>A0A6A5R3Y7_AMPQU</name>
<feature type="region of interest" description="Disordered" evidence="1">
    <location>
        <begin position="146"/>
        <end position="165"/>
    </location>
</feature>
<dbReference type="Proteomes" id="UP000800096">
    <property type="component" value="Unassembled WGS sequence"/>
</dbReference>
<proteinExistence type="predicted"/>
<dbReference type="EMBL" id="ML979132">
    <property type="protein sequence ID" value="KAF1920677.1"/>
    <property type="molecule type" value="Genomic_DNA"/>
</dbReference>
<organism evidence="2 3">
    <name type="scientific">Ampelomyces quisqualis</name>
    <name type="common">Powdery mildew agent</name>
    <dbReference type="NCBI Taxonomy" id="50730"/>
    <lineage>
        <taxon>Eukaryota</taxon>
        <taxon>Fungi</taxon>
        <taxon>Dikarya</taxon>
        <taxon>Ascomycota</taxon>
        <taxon>Pezizomycotina</taxon>
        <taxon>Dothideomycetes</taxon>
        <taxon>Pleosporomycetidae</taxon>
        <taxon>Pleosporales</taxon>
        <taxon>Pleosporineae</taxon>
        <taxon>Phaeosphaeriaceae</taxon>
        <taxon>Ampelomyces</taxon>
    </lineage>
</organism>
<evidence type="ECO:0000256" key="1">
    <source>
        <dbReference type="SAM" id="MobiDB-lite"/>
    </source>
</evidence>